<dbReference type="SMART" id="SM01163">
    <property type="entry name" value="DUF1785"/>
    <property type="match status" value="1"/>
</dbReference>
<dbReference type="EMBL" id="CAUYUE010000006">
    <property type="protein sequence ID" value="CAK0780764.1"/>
    <property type="molecule type" value="Genomic_DNA"/>
</dbReference>
<dbReference type="InterPro" id="IPR045246">
    <property type="entry name" value="Piwi_ago-like"/>
</dbReference>
<evidence type="ECO:0000256" key="2">
    <source>
        <dbReference type="ARBA" id="ARBA00023158"/>
    </source>
</evidence>
<dbReference type="Gene3D" id="3.40.50.2300">
    <property type="match status" value="1"/>
</dbReference>
<dbReference type="Gene3D" id="2.170.260.10">
    <property type="entry name" value="paz domain"/>
    <property type="match status" value="1"/>
</dbReference>
<feature type="region of interest" description="Disordered" evidence="3">
    <location>
        <begin position="149"/>
        <end position="168"/>
    </location>
</feature>
<dbReference type="PANTHER" id="PTHR22891">
    <property type="entry name" value="EUKARYOTIC TRANSLATION INITIATION FACTOR 2C"/>
    <property type="match status" value="1"/>
</dbReference>
<dbReference type="InterPro" id="IPR036397">
    <property type="entry name" value="RNaseH_sf"/>
</dbReference>
<sequence>MQRGGRGGRGRPERGRGEARGGGRGPPRGDGRGRFGGRGEGRGRGRGNFEAVPAERIGPPGEAQRGTAARPGTDVILPGTDAMERTLATSLSTITDSMKALSIRPRRPAAGKVGRKVTLKANHFKVACKLAGAVHYDVTVMGLRRGGPPGLGGGEAAQAQPPAGPERPLPASICRRVIAALAEQETWPQHEWAYDGQKLLYTARLFMPQAETVHEVEANDGESARSRLFRVTIKWAADVDVRALIRYVESGGGDIFPQEAIQCLDVVLRSTMSFRPDVVTFARGFFLDNRQMSKPIGNGAEVWMGYTQSLRAEQMGLALQMDMAVTAFLEPGPVIDFLTRAAGLHNPHDFARATREQIRKADRAISTIKVEVRRDGAVRRRYRAKGLTESKGPGDLVFYNEQAGRDMSVLEYFEQTYHIPLLYPEVPCVNAGTPRKPVWLPPELLFIVKAQRRLKLDERQTAEIIKTAAAKPADRMGFIEACVNQHASLPQDPTLAAFQMRLEGRMVTVDGRHLPPPELMYDRPVRPEADKGAWNAQNVRFVQPMALTSFAVASFVRPQRAGGPVNDPGSINAVFAELLGACRNNGMSLPPSNLISPAYGLPEQLVVYSDPRNQYVGQTLEQAYEAAVSYFKKVPDILFVILPERGTNDAYKEVKRATDSHLGVPSQCLHPTKASVGMPPRRFRQQYCGNVAMKINAKLNGVNHRLHSVPYAWMRQPFIVFGADVTHPVGFAPNIPSVAAVVASMDPMMGRFATRIMLQAHRQEILLGLKDVVKELLIEFVRANKGTKPARIIFFRDGVSEGEFLKVQEAEIPQVFAAVAELQRSEAAGIPITYIVCQKRHMTRLFPGERGAGDRNGNVLPGTVVDSMITDPRDFNFFLNSHASIQGTSRPARYYVLLDQNRMGADEVQHFAYWSTYTFCRCTRSVSLPPAVYYAHLAAFRGRILVSDIDSDAESATTAGTAEGPIRVEFAQVNENLKTRMFYV</sequence>
<feature type="compositionally biased region" description="Basic and acidic residues" evidence="3">
    <location>
        <begin position="10"/>
        <end position="43"/>
    </location>
</feature>
<dbReference type="InterPro" id="IPR003100">
    <property type="entry name" value="PAZ_dom"/>
</dbReference>
<feature type="domain" description="PAZ" evidence="4">
    <location>
        <begin position="333"/>
        <end position="449"/>
    </location>
</feature>
<dbReference type="SMART" id="SM00950">
    <property type="entry name" value="Piwi"/>
    <property type="match status" value="1"/>
</dbReference>
<dbReference type="CDD" id="cd02846">
    <property type="entry name" value="PAZ_argonaute_like"/>
    <property type="match status" value="1"/>
</dbReference>
<evidence type="ECO:0000313" key="7">
    <source>
        <dbReference type="Proteomes" id="UP001314263"/>
    </source>
</evidence>
<proteinExistence type="inferred from homology"/>
<comment type="similarity">
    <text evidence="1">Belongs to the argonaute family. Ago subfamily.</text>
</comment>
<dbReference type="AlphaFoldDB" id="A0AAV1I4J3"/>
<feature type="region of interest" description="Disordered" evidence="3">
    <location>
        <begin position="1"/>
        <end position="77"/>
    </location>
</feature>
<dbReference type="InterPro" id="IPR012337">
    <property type="entry name" value="RNaseH-like_sf"/>
</dbReference>
<dbReference type="Pfam" id="PF02170">
    <property type="entry name" value="PAZ"/>
    <property type="match status" value="1"/>
</dbReference>
<dbReference type="Proteomes" id="UP001314263">
    <property type="component" value="Unassembled WGS sequence"/>
</dbReference>
<dbReference type="Gene3D" id="3.30.420.10">
    <property type="entry name" value="Ribonuclease H-like superfamily/Ribonuclease H"/>
    <property type="match status" value="1"/>
</dbReference>
<protein>
    <submittedName>
        <fullName evidence="6">Uncharacterized protein</fullName>
    </submittedName>
</protein>
<dbReference type="SUPFAM" id="SSF53098">
    <property type="entry name" value="Ribonuclease H-like"/>
    <property type="match status" value="1"/>
</dbReference>
<reference evidence="6 7" key="1">
    <citation type="submission" date="2023-10" db="EMBL/GenBank/DDBJ databases">
        <authorList>
            <person name="Maclean D."/>
            <person name="Macfadyen A."/>
        </authorList>
    </citation>
    <scope>NUCLEOTIDE SEQUENCE [LARGE SCALE GENOMIC DNA]</scope>
</reference>
<gene>
    <name evidence="6" type="ORF">CVIRNUC_005167</name>
</gene>
<feature type="domain" description="Piwi" evidence="5">
    <location>
        <begin position="637"/>
        <end position="940"/>
    </location>
</feature>
<dbReference type="InterPro" id="IPR032474">
    <property type="entry name" value="Argonaute_N"/>
</dbReference>
<organism evidence="6 7">
    <name type="scientific">Coccomyxa viridis</name>
    <dbReference type="NCBI Taxonomy" id="1274662"/>
    <lineage>
        <taxon>Eukaryota</taxon>
        <taxon>Viridiplantae</taxon>
        <taxon>Chlorophyta</taxon>
        <taxon>core chlorophytes</taxon>
        <taxon>Trebouxiophyceae</taxon>
        <taxon>Trebouxiophyceae incertae sedis</taxon>
        <taxon>Coccomyxaceae</taxon>
        <taxon>Coccomyxa</taxon>
    </lineage>
</organism>
<evidence type="ECO:0000313" key="6">
    <source>
        <dbReference type="EMBL" id="CAK0780764.1"/>
    </source>
</evidence>
<dbReference type="Pfam" id="PF02171">
    <property type="entry name" value="Piwi"/>
    <property type="match status" value="1"/>
</dbReference>
<accession>A0AAV1I4J3</accession>
<dbReference type="GO" id="GO:0031047">
    <property type="term" value="P:regulatory ncRNA-mediated gene silencing"/>
    <property type="evidence" value="ECO:0007669"/>
    <property type="project" value="UniProtKB-KW"/>
</dbReference>
<evidence type="ECO:0000256" key="1">
    <source>
        <dbReference type="ARBA" id="ARBA00008201"/>
    </source>
</evidence>
<dbReference type="InterPro" id="IPR036085">
    <property type="entry name" value="PAZ_dom_sf"/>
</dbReference>
<dbReference type="CDD" id="cd04657">
    <property type="entry name" value="Piwi_ago-like"/>
    <property type="match status" value="1"/>
</dbReference>
<dbReference type="Pfam" id="PF08699">
    <property type="entry name" value="ArgoL1"/>
    <property type="match status" value="1"/>
</dbReference>
<dbReference type="GO" id="GO:0003723">
    <property type="term" value="F:RNA binding"/>
    <property type="evidence" value="ECO:0007669"/>
    <property type="project" value="InterPro"/>
</dbReference>
<keyword evidence="2" id="KW-0943">RNA-mediated gene silencing</keyword>
<dbReference type="PROSITE" id="PS50821">
    <property type="entry name" value="PAZ"/>
    <property type="match status" value="1"/>
</dbReference>
<keyword evidence="7" id="KW-1185">Reference proteome</keyword>
<evidence type="ECO:0000259" key="4">
    <source>
        <dbReference type="PROSITE" id="PS50821"/>
    </source>
</evidence>
<dbReference type="SUPFAM" id="SSF101690">
    <property type="entry name" value="PAZ domain"/>
    <property type="match status" value="1"/>
</dbReference>
<evidence type="ECO:0000256" key="3">
    <source>
        <dbReference type="SAM" id="MobiDB-lite"/>
    </source>
</evidence>
<dbReference type="InterPro" id="IPR014811">
    <property type="entry name" value="ArgoL1"/>
</dbReference>
<comment type="caution">
    <text evidence="6">The sequence shown here is derived from an EMBL/GenBank/DDBJ whole genome shotgun (WGS) entry which is preliminary data.</text>
</comment>
<dbReference type="PROSITE" id="PS50822">
    <property type="entry name" value="PIWI"/>
    <property type="match status" value="1"/>
</dbReference>
<dbReference type="Pfam" id="PF16486">
    <property type="entry name" value="ArgoN"/>
    <property type="match status" value="1"/>
</dbReference>
<dbReference type="InterPro" id="IPR003165">
    <property type="entry name" value="Piwi"/>
</dbReference>
<evidence type="ECO:0000259" key="5">
    <source>
        <dbReference type="PROSITE" id="PS50822"/>
    </source>
</evidence>
<name>A0AAV1I4J3_9CHLO</name>